<dbReference type="InterPro" id="IPR003439">
    <property type="entry name" value="ABC_transporter-like_ATP-bd"/>
</dbReference>
<dbReference type="PANTHER" id="PTHR43514:SF10">
    <property type="entry name" value="MOLYBDENUM IMPORT ATP-BINDING PROTEIN MODC 2"/>
    <property type="match status" value="1"/>
</dbReference>
<dbReference type="InterPro" id="IPR017871">
    <property type="entry name" value="ABC_transporter-like_CS"/>
</dbReference>
<evidence type="ECO:0000256" key="8">
    <source>
        <dbReference type="ARBA" id="ARBA00023136"/>
    </source>
</evidence>
<dbReference type="Proteomes" id="UP001524586">
    <property type="component" value="Unassembled WGS sequence"/>
</dbReference>
<dbReference type="SUPFAM" id="SSF52540">
    <property type="entry name" value="P-loop containing nucleoside triphosphate hydrolases"/>
    <property type="match status" value="1"/>
</dbReference>
<dbReference type="InterPro" id="IPR008995">
    <property type="entry name" value="Mo/tungstate-bd_C_term_dom"/>
</dbReference>
<gene>
    <name evidence="12" type="primary">modC</name>
    <name evidence="12" type="ORF">NP596_11115</name>
</gene>
<dbReference type="RefSeq" id="WP_256615425.1">
    <property type="nucleotide sequence ID" value="NZ_JANIBK010000051.1"/>
</dbReference>
<dbReference type="InterPro" id="IPR005116">
    <property type="entry name" value="Transp-assoc_OB_typ1"/>
</dbReference>
<name>A0ABT1U7G5_9GAMM</name>
<dbReference type="InterPro" id="IPR050334">
    <property type="entry name" value="Molybdenum_import_ModC"/>
</dbReference>
<evidence type="ECO:0000313" key="13">
    <source>
        <dbReference type="Proteomes" id="UP001524586"/>
    </source>
</evidence>
<dbReference type="Pfam" id="PF00005">
    <property type="entry name" value="ABC_tran"/>
    <property type="match status" value="1"/>
</dbReference>
<keyword evidence="4" id="KW-0997">Cell inner membrane</keyword>
<dbReference type="InterPro" id="IPR003593">
    <property type="entry name" value="AAA+_ATPase"/>
</dbReference>
<protein>
    <submittedName>
        <fullName evidence="12">Molybdenum ABC transporter ATP-binding protein</fullName>
    </submittedName>
</protein>
<dbReference type="Gene3D" id="3.40.50.300">
    <property type="entry name" value="P-loop containing nucleotide triphosphate hydrolases"/>
    <property type="match status" value="1"/>
</dbReference>
<dbReference type="Pfam" id="PF03459">
    <property type="entry name" value="TOBE"/>
    <property type="match status" value="1"/>
</dbReference>
<evidence type="ECO:0000256" key="2">
    <source>
        <dbReference type="ARBA" id="ARBA00022475"/>
    </source>
</evidence>
<dbReference type="PANTHER" id="PTHR43514">
    <property type="entry name" value="ABC TRANSPORTER I FAMILY MEMBER 10"/>
    <property type="match status" value="1"/>
</dbReference>
<dbReference type="InterPro" id="IPR011868">
    <property type="entry name" value="ModC_ABC_ATP-bd"/>
</dbReference>
<evidence type="ECO:0000256" key="5">
    <source>
        <dbReference type="ARBA" id="ARBA00022741"/>
    </source>
</evidence>
<accession>A0ABT1U7G5</accession>
<keyword evidence="7" id="KW-1278">Translocase</keyword>
<dbReference type="EMBL" id="JANIBK010000051">
    <property type="protein sequence ID" value="MCQ8129006.1"/>
    <property type="molecule type" value="Genomic_DNA"/>
</dbReference>
<feature type="domain" description="ABC transporter" evidence="10">
    <location>
        <begin position="1"/>
        <end position="235"/>
    </location>
</feature>
<dbReference type="Gene3D" id="2.40.50.100">
    <property type="match status" value="1"/>
</dbReference>
<feature type="domain" description="Mop" evidence="11">
    <location>
        <begin position="294"/>
        <end position="386"/>
    </location>
</feature>
<dbReference type="SUPFAM" id="SSF50331">
    <property type="entry name" value="MOP-like"/>
    <property type="match status" value="2"/>
</dbReference>
<evidence type="ECO:0000256" key="6">
    <source>
        <dbReference type="ARBA" id="ARBA00022840"/>
    </source>
</evidence>
<dbReference type="SMART" id="SM00382">
    <property type="entry name" value="AAA"/>
    <property type="match status" value="1"/>
</dbReference>
<keyword evidence="5" id="KW-0547">Nucleotide-binding</keyword>
<evidence type="ECO:0000259" key="11">
    <source>
        <dbReference type="PROSITE" id="PS51866"/>
    </source>
</evidence>
<evidence type="ECO:0000256" key="7">
    <source>
        <dbReference type="ARBA" id="ARBA00022967"/>
    </source>
</evidence>
<dbReference type="NCBIfam" id="TIGR02142">
    <property type="entry name" value="modC_ABC"/>
    <property type="match status" value="1"/>
</dbReference>
<proteinExistence type="predicted"/>
<dbReference type="PROSITE" id="PS51866">
    <property type="entry name" value="MOP"/>
    <property type="match status" value="1"/>
</dbReference>
<dbReference type="PROSITE" id="PS00211">
    <property type="entry name" value="ABC_TRANSPORTER_1"/>
    <property type="match status" value="1"/>
</dbReference>
<evidence type="ECO:0000256" key="9">
    <source>
        <dbReference type="PROSITE-ProRule" id="PRU01213"/>
    </source>
</evidence>
<dbReference type="InterPro" id="IPR004606">
    <property type="entry name" value="Mop_domain"/>
</dbReference>
<evidence type="ECO:0000256" key="3">
    <source>
        <dbReference type="ARBA" id="ARBA00022505"/>
    </source>
</evidence>
<sequence length="386" mass="41786">MTMPITARFNLDYGTFKLAVDLSLPGSGVTVLFGPSGSGKTTLLRCIAGLQRAPQGFLEINGTIWQDSERGIFVPTHKRSLGYVFQEANLFPHLTVKQNLQFGLKRIGKSAATDLSHILELLGIGHLLERAPDRLSGGERQRIAIARALALNPEILLMDEPLAALDFKRKQEILPFLSRLHRELNIPVLYVTHAQQEMAQLADYLVIMDEGRSPASGPLAETLSRLDMPLALDRNAATVWPVTIAGHEAEYHLTHVTFAGGSISLPSFAAKIGTPLRLQIYARDVSITLQKPTDTSILNVLPAVITGIADDERGHSIVQLVLPGIAGDTDPAQQSSASEIRQPIADKGAGQGNSLLAHITLKSAKLLKLRTGMAVYVQIKGTSILN</sequence>
<evidence type="ECO:0000256" key="4">
    <source>
        <dbReference type="ARBA" id="ARBA00022519"/>
    </source>
</evidence>
<keyword evidence="13" id="KW-1185">Reference proteome</keyword>
<keyword evidence="6 12" id="KW-0067">ATP-binding</keyword>
<dbReference type="GO" id="GO:0005524">
    <property type="term" value="F:ATP binding"/>
    <property type="evidence" value="ECO:0007669"/>
    <property type="project" value="UniProtKB-KW"/>
</dbReference>
<evidence type="ECO:0000259" key="10">
    <source>
        <dbReference type="PROSITE" id="PS50893"/>
    </source>
</evidence>
<evidence type="ECO:0000313" key="12">
    <source>
        <dbReference type="EMBL" id="MCQ8129006.1"/>
    </source>
</evidence>
<reference evidence="12 13" key="1">
    <citation type="submission" date="2022-07" db="EMBL/GenBank/DDBJ databases">
        <title>Methylomonas rivi sp. nov., Methylomonas rosea sp. nov., Methylomonas aureus sp. nov. and Methylomonas subterranea sp. nov., four novel methanotrophs isolated from a freshwater creek and the deep terrestrial subsurface.</title>
        <authorList>
            <person name="Abin C."/>
            <person name="Sankaranarayanan K."/>
            <person name="Garner C."/>
            <person name="Sindelar R."/>
            <person name="Kotary K."/>
            <person name="Garner R."/>
            <person name="Barclay S."/>
            <person name="Lawson P."/>
            <person name="Krumholz L."/>
        </authorList>
    </citation>
    <scope>NUCLEOTIDE SEQUENCE [LARGE SCALE GENOMIC DNA]</scope>
    <source>
        <strain evidence="12 13">WSC-6</strain>
    </source>
</reference>
<comment type="caution">
    <text evidence="12">The sequence shown here is derived from an EMBL/GenBank/DDBJ whole genome shotgun (WGS) entry which is preliminary data.</text>
</comment>
<evidence type="ECO:0000256" key="1">
    <source>
        <dbReference type="ARBA" id="ARBA00022448"/>
    </source>
</evidence>
<keyword evidence="2" id="KW-1003">Cell membrane</keyword>
<organism evidence="12 13">
    <name type="scientific">Methylomonas rivi</name>
    <dbReference type="NCBI Taxonomy" id="2952226"/>
    <lineage>
        <taxon>Bacteria</taxon>
        <taxon>Pseudomonadati</taxon>
        <taxon>Pseudomonadota</taxon>
        <taxon>Gammaproteobacteria</taxon>
        <taxon>Methylococcales</taxon>
        <taxon>Methylococcaceae</taxon>
        <taxon>Methylomonas</taxon>
    </lineage>
</organism>
<dbReference type="InterPro" id="IPR027417">
    <property type="entry name" value="P-loop_NTPase"/>
</dbReference>
<keyword evidence="8" id="KW-0472">Membrane</keyword>
<keyword evidence="3 9" id="KW-0500">Molybdenum</keyword>
<dbReference type="PROSITE" id="PS50893">
    <property type="entry name" value="ABC_TRANSPORTER_2"/>
    <property type="match status" value="1"/>
</dbReference>
<keyword evidence="1" id="KW-0813">Transport</keyword>